<dbReference type="InterPro" id="IPR012337">
    <property type="entry name" value="RNaseH-like_sf"/>
</dbReference>
<protein>
    <recommendedName>
        <fullName evidence="2">CCZ1/INTU/HSP4 first Longin domain-containing protein</fullName>
    </recommendedName>
</protein>
<dbReference type="GO" id="GO:0035658">
    <property type="term" value="C:Mon1-Ccz1 complex"/>
    <property type="evidence" value="ECO:0007669"/>
    <property type="project" value="InterPro"/>
</dbReference>
<dbReference type="PANTHER" id="PTHR13056">
    <property type="entry name" value="VACUOLAR FUSION PROTEIN CCZ1 HOMOLOG-RELATED"/>
    <property type="match status" value="1"/>
</dbReference>
<dbReference type="GO" id="GO:0016192">
    <property type="term" value="P:vesicle-mediated transport"/>
    <property type="evidence" value="ECO:0007669"/>
    <property type="project" value="InterPro"/>
</dbReference>
<accession>A0A816XR69</accession>
<evidence type="ECO:0000313" key="3">
    <source>
        <dbReference type="EMBL" id="CAF2149695.1"/>
    </source>
</evidence>
<organism evidence="3 4">
    <name type="scientific">Rotaria magnacalcarata</name>
    <dbReference type="NCBI Taxonomy" id="392030"/>
    <lineage>
        <taxon>Eukaryota</taxon>
        <taxon>Metazoa</taxon>
        <taxon>Spiralia</taxon>
        <taxon>Gnathifera</taxon>
        <taxon>Rotifera</taxon>
        <taxon>Eurotatoria</taxon>
        <taxon>Bdelloidea</taxon>
        <taxon>Philodinida</taxon>
        <taxon>Philodinidae</taxon>
        <taxon>Rotaria</taxon>
    </lineage>
</organism>
<dbReference type="EMBL" id="CAJNRG010013568">
    <property type="protein sequence ID" value="CAF2149695.1"/>
    <property type="molecule type" value="Genomic_DNA"/>
</dbReference>
<sequence length="373" mass="43241">MASSNERISSNVNLNDYFIYCPSLCEKEGQENRKILYYYPSDVDADRQIRTVGYCEGLVKFTETFGFDDPCDSVHFQKTRLLFYKIENDICIAMSLHIPVVERKKDDKFVTEYYDENINDRIMLPILKMSYRYFVLQHGTMSTTIQHGGVEELRVVLKQHFDKSVTTNTRQIKLNEKPKRVSTTLLSDWVCTNILPSNIIDDCGLTELFDYCIQIGCTAQWIDEDWNLCTFELFCLLYRNPNKTAANLIKVIEEGLALYDLEPFMVDIIWICDRGSNFVKALSKFTVVHCIAHRLNNVLQHTFYQAEINKTKKSVFADHYIECADDEDNYISSTDTEDDYSSGDDENLIEKGKKGINNFYRASIRNNNNVPVA</sequence>
<feature type="domain" description="CCZ1/INTU/HSP4 first Longin" evidence="2">
    <location>
        <begin position="17"/>
        <end position="139"/>
    </location>
</feature>
<dbReference type="InterPro" id="IPR043987">
    <property type="entry name" value="CCZ1/INTU/HSP4_longin_1"/>
</dbReference>
<comment type="caution">
    <text evidence="3">The sequence shown here is derived from an EMBL/GenBank/DDBJ whole genome shotgun (WGS) entry which is preliminary data.</text>
</comment>
<evidence type="ECO:0000313" key="4">
    <source>
        <dbReference type="Proteomes" id="UP000663887"/>
    </source>
</evidence>
<name>A0A816XR69_9BILA</name>
<dbReference type="InterPro" id="IPR013176">
    <property type="entry name" value="Ccz1"/>
</dbReference>
<dbReference type="SUPFAM" id="SSF53098">
    <property type="entry name" value="Ribonuclease H-like"/>
    <property type="match status" value="1"/>
</dbReference>
<dbReference type="Proteomes" id="UP000663887">
    <property type="component" value="Unassembled WGS sequence"/>
</dbReference>
<evidence type="ECO:0000256" key="1">
    <source>
        <dbReference type="ARBA" id="ARBA00005352"/>
    </source>
</evidence>
<proteinExistence type="inferred from homology"/>
<reference evidence="3" key="1">
    <citation type="submission" date="2021-02" db="EMBL/GenBank/DDBJ databases">
        <authorList>
            <person name="Nowell W R."/>
        </authorList>
    </citation>
    <scope>NUCLEOTIDE SEQUENCE</scope>
</reference>
<comment type="similarity">
    <text evidence="1">Belongs to the CCZ1 family.</text>
</comment>
<dbReference type="PANTHER" id="PTHR13056:SF0">
    <property type="entry name" value="VACUOLAR FUSION PROTEIN CCZ1 HOMOLOG-RELATED"/>
    <property type="match status" value="1"/>
</dbReference>
<evidence type="ECO:0000259" key="2">
    <source>
        <dbReference type="Pfam" id="PF19031"/>
    </source>
</evidence>
<dbReference type="Pfam" id="PF19031">
    <property type="entry name" value="Intu_longin_1"/>
    <property type="match status" value="1"/>
</dbReference>
<gene>
    <name evidence="3" type="ORF">XDN619_LOCUS28403</name>
</gene>
<dbReference type="AlphaFoldDB" id="A0A816XR69"/>